<feature type="non-terminal residue" evidence="1">
    <location>
        <position position="54"/>
    </location>
</feature>
<evidence type="ECO:0000313" key="2">
    <source>
        <dbReference type="Proteomes" id="UP000054359"/>
    </source>
</evidence>
<gene>
    <name evidence="1" type="ORF">X975_13738</name>
</gene>
<feature type="non-terminal residue" evidence="1">
    <location>
        <position position="1"/>
    </location>
</feature>
<dbReference type="AlphaFoldDB" id="A0A087TK58"/>
<keyword evidence="2" id="KW-1185">Reference proteome</keyword>
<name>A0A087TK58_STEMI</name>
<organism evidence="1 2">
    <name type="scientific">Stegodyphus mimosarum</name>
    <name type="common">African social velvet spider</name>
    <dbReference type="NCBI Taxonomy" id="407821"/>
    <lineage>
        <taxon>Eukaryota</taxon>
        <taxon>Metazoa</taxon>
        <taxon>Ecdysozoa</taxon>
        <taxon>Arthropoda</taxon>
        <taxon>Chelicerata</taxon>
        <taxon>Arachnida</taxon>
        <taxon>Araneae</taxon>
        <taxon>Araneomorphae</taxon>
        <taxon>Entelegynae</taxon>
        <taxon>Eresoidea</taxon>
        <taxon>Eresidae</taxon>
        <taxon>Stegodyphus</taxon>
    </lineage>
</organism>
<sequence>LFQIQEVIDNCHIKCFPKLTIRRIIMLFGVLHFFLRHEVLFSTNTLYCKLKTSY</sequence>
<proteinExistence type="predicted"/>
<reference evidence="1 2" key="1">
    <citation type="submission" date="2013-11" db="EMBL/GenBank/DDBJ databases">
        <title>Genome sequencing of Stegodyphus mimosarum.</title>
        <authorList>
            <person name="Bechsgaard J."/>
        </authorList>
    </citation>
    <scope>NUCLEOTIDE SEQUENCE [LARGE SCALE GENOMIC DNA]</scope>
</reference>
<dbReference type="EMBL" id="KK115595">
    <property type="protein sequence ID" value="KFM65497.1"/>
    <property type="molecule type" value="Genomic_DNA"/>
</dbReference>
<accession>A0A087TK58</accession>
<protein>
    <submittedName>
        <fullName evidence="1">Uncharacterized protein</fullName>
    </submittedName>
</protein>
<evidence type="ECO:0000313" key="1">
    <source>
        <dbReference type="EMBL" id="KFM65497.1"/>
    </source>
</evidence>
<dbReference type="Proteomes" id="UP000054359">
    <property type="component" value="Unassembled WGS sequence"/>
</dbReference>